<feature type="compositionally biased region" description="Basic and acidic residues" evidence="1">
    <location>
        <begin position="30"/>
        <end position="41"/>
    </location>
</feature>
<feature type="region of interest" description="Disordered" evidence="1">
    <location>
        <begin position="1"/>
        <end position="41"/>
    </location>
</feature>
<protein>
    <submittedName>
        <fullName evidence="2">14841_t:CDS:1</fullName>
    </submittedName>
</protein>
<name>A0A9N8Z8I6_9GLOM</name>
<evidence type="ECO:0000313" key="3">
    <source>
        <dbReference type="Proteomes" id="UP000789342"/>
    </source>
</evidence>
<evidence type="ECO:0000313" key="2">
    <source>
        <dbReference type="EMBL" id="CAG8480685.1"/>
    </source>
</evidence>
<gene>
    <name evidence="2" type="ORF">AMORRO_LOCUS2292</name>
</gene>
<dbReference type="Proteomes" id="UP000789342">
    <property type="component" value="Unassembled WGS sequence"/>
</dbReference>
<accession>A0A9N8Z8I6</accession>
<dbReference type="AlphaFoldDB" id="A0A9N8Z8I6"/>
<feature type="non-terminal residue" evidence="2">
    <location>
        <position position="41"/>
    </location>
</feature>
<organism evidence="2 3">
    <name type="scientific">Acaulospora morrowiae</name>
    <dbReference type="NCBI Taxonomy" id="94023"/>
    <lineage>
        <taxon>Eukaryota</taxon>
        <taxon>Fungi</taxon>
        <taxon>Fungi incertae sedis</taxon>
        <taxon>Mucoromycota</taxon>
        <taxon>Glomeromycotina</taxon>
        <taxon>Glomeromycetes</taxon>
        <taxon>Diversisporales</taxon>
        <taxon>Acaulosporaceae</taxon>
        <taxon>Acaulospora</taxon>
    </lineage>
</organism>
<proteinExistence type="predicted"/>
<comment type="caution">
    <text evidence="2">The sequence shown here is derived from an EMBL/GenBank/DDBJ whole genome shotgun (WGS) entry which is preliminary data.</text>
</comment>
<keyword evidence="3" id="KW-1185">Reference proteome</keyword>
<dbReference type="EMBL" id="CAJVPV010000948">
    <property type="protein sequence ID" value="CAG8480685.1"/>
    <property type="molecule type" value="Genomic_DNA"/>
</dbReference>
<reference evidence="2" key="1">
    <citation type="submission" date="2021-06" db="EMBL/GenBank/DDBJ databases">
        <authorList>
            <person name="Kallberg Y."/>
            <person name="Tangrot J."/>
            <person name="Rosling A."/>
        </authorList>
    </citation>
    <scope>NUCLEOTIDE SEQUENCE</scope>
    <source>
        <strain evidence="2">CL551</strain>
    </source>
</reference>
<evidence type="ECO:0000256" key="1">
    <source>
        <dbReference type="SAM" id="MobiDB-lite"/>
    </source>
</evidence>
<sequence>MRANLLHLANVNESRRSRVNKKKIPSNQHILKETKNNDLLL</sequence>